<proteinExistence type="predicted"/>
<evidence type="ECO:0000259" key="1">
    <source>
        <dbReference type="Pfam" id="PF08818"/>
    </source>
</evidence>
<protein>
    <submittedName>
        <fullName evidence="2">DUF1801 domain-containing protein</fullName>
    </submittedName>
</protein>
<dbReference type="EMBL" id="CP043329">
    <property type="protein sequence ID" value="QEK52835.1"/>
    <property type="molecule type" value="Genomic_DNA"/>
</dbReference>
<name>A0A5C0VJF0_9SPHI</name>
<evidence type="ECO:0000313" key="3">
    <source>
        <dbReference type="Proteomes" id="UP000323653"/>
    </source>
</evidence>
<reference evidence="2 3" key="1">
    <citation type="submission" date="2019-08" db="EMBL/GenBank/DDBJ databases">
        <title>Pedobacter sp. nov., isolated from Han river, South Korea.</title>
        <authorList>
            <person name="Lee D.-H."/>
            <person name="Kim Y.-S."/>
            <person name="Hwang E.-M."/>
            <person name="Le Tran T.C."/>
            <person name="Cha C.-J."/>
        </authorList>
    </citation>
    <scope>NUCLEOTIDE SEQUENCE [LARGE SCALE GENOMIC DNA]</scope>
    <source>
        <strain evidence="2 3">CJ43</strain>
    </source>
</reference>
<dbReference type="Proteomes" id="UP000323653">
    <property type="component" value="Chromosome"/>
</dbReference>
<organism evidence="2 3">
    <name type="scientific">Pedobacter aquae</name>
    <dbReference type="NCBI Taxonomy" id="2605747"/>
    <lineage>
        <taxon>Bacteria</taxon>
        <taxon>Pseudomonadati</taxon>
        <taxon>Bacteroidota</taxon>
        <taxon>Sphingobacteriia</taxon>
        <taxon>Sphingobacteriales</taxon>
        <taxon>Sphingobacteriaceae</taxon>
        <taxon>Pedobacter</taxon>
    </lineage>
</organism>
<accession>A0A5C0VJF0</accession>
<sequence length="120" mass="13749">MENFESVEAYIAHFPEEVQNLLKQIRVIIKRIAPDSVEGISYGMPAYKLHKKPLVYFAAFKKHIGFYATPSGHTAFSVELAAYKQGKGSVQFPLNKPIPYALIEKMVAFRVEENRAIRYR</sequence>
<dbReference type="SUPFAM" id="SSF159888">
    <property type="entry name" value="YdhG-like"/>
    <property type="match status" value="1"/>
</dbReference>
<dbReference type="Pfam" id="PF08818">
    <property type="entry name" value="DUF1801"/>
    <property type="match status" value="1"/>
</dbReference>
<dbReference type="Gene3D" id="3.90.1150.200">
    <property type="match status" value="1"/>
</dbReference>
<gene>
    <name evidence="2" type="ORF">FYC62_15050</name>
</gene>
<feature type="domain" description="YdhG-like" evidence="1">
    <location>
        <begin position="19"/>
        <end position="111"/>
    </location>
</feature>
<keyword evidence="3" id="KW-1185">Reference proteome</keyword>
<dbReference type="AlphaFoldDB" id="A0A5C0VJF0"/>
<evidence type="ECO:0000313" key="2">
    <source>
        <dbReference type="EMBL" id="QEK52835.1"/>
    </source>
</evidence>
<dbReference type="InterPro" id="IPR014922">
    <property type="entry name" value="YdhG-like"/>
</dbReference>
<dbReference type="KEGG" id="pej:FYC62_15050"/>
<dbReference type="RefSeq" id="WP_149075526.1">
    <property type="nucleotide sequence ID" value="NZ_CP043329.1"/>
</dbReference>